<name>A0A4Y8UI15_9GAMM</name>
<dbReference type="InterPro" id="IPR049449">
    <property type="entry name" value="TesB_ACOT8-like_N"/>
</dbReference>
<evidence type="ECO:0000259" key="4">
    <source>
        <dbReference type="Pfam" id="PF20789"/>
    </source>
</evidence>
<evidence type="ECO:0000256" key="1">
    <source>
        <dbReference type="ARBA" id="ARBA00006538"/>
    </source>
</evidence>
<proteinExistence type="inferred from homology"/>
<comment type="caution">
    <text evidence="5">The sequence shown here is derived from an EMBL/GenBank/DDBJ whole genome shotgun (WGS) entry which is preliminary data.</text>
</comment>
<dbReference type="InterPro" id="IPR049450">
    <property type="entry name" value="ACOT8-like_C"/>
</dbReference>
<evidence type="ECO:0000256" key="2">
    <source>
        <dbReference type="ARBA" id="ARBA00022801"/>
    </source>
</evidence>
<dbReference type="InterPro" id="IPR042171">
    <property type="entry name" value="Acyl-CoA_hotdog"/>
</dbReference>
<dbReference type="EMBL" id="SPIA01000001">
    <property type="protein sequence ID" value="TFH68455.1"/>
    <property type="molecule type" value="Genomic_DNA"/>
</dbReference>
<dbReference type="InterPro" id="IPR003703">
    <property type="entry name" value="Acyl_CoA_thio"/>
</dbReference>
<dbReference type="AlphaFoldDB" id="A0A4Y8UI15"/>
<gene>
    <name evidence="5" type="ORF">E3W66_00390</name>
</gene>
<organism evidence="5 6">
    <name type="scientific">Gammaproteobacteria bacterium LSUCC0057</name>
    <dbReference type="NCBI Taxonomy" id="2559237"/>
    <lineage>
        <taxon>Bacteria</taxon>
        <taxon>Pseudomonadati</taxon>
        <taxon>Pseudomonadota</taxon>
        <taxon>Gammaproteobacteria</taxon>
        <taxon>Cellvibrionales</taxon>
        <taxon>Porticoccaceae</taxon>
        <taxon>SAR92 clade</taxon>
    </lineage>
</organism>
<dbReference type="GO" id="GO:0009062">
    <property type="term" value="P:fatty acid catabolic process"/>
    <property type="evidence" value="ECO:0007669"/>
    <property type="project" value="TreeGrafter"/>
</dbReference>
<dbReference type="GO" id="GO:0006637">
    <property type="term" value="P:acyl-CoA metabolic process"/>
    <property type="evidence" value="ECO:0007669"/>
    <property type="project" value="InterPro"/>
</dbReference>
<reference evidence="5 6" key="1">
    <citation type="submission" date="2019-03" db="EMBL/GenBank/DDBJ databases">
        <title>Draft genome of Gammaproteobacteria bacterium LSUCC0057, a member of the SAR92 clade.</title>
        <authorList>
            <person name="Lanclos V.C."/>
            <person name="Doiron C."/>
            <person name="Henson M.W."/>
            <person name="Thrash J.C."/>
        </authorList>
    </citation>
    <scope>NUCLEOTIDE SEQUENCE [LARGE SCALE GENOMIC DNA]</scope>
    <source>
        <strain evidence="5 6">LSUCC0057</strain>
    </source>
</reference>
<keyword evidence="6" id="KW-1185">Reference proteome</keyword>
<comment type="similarity">
    <text evidence="1">Belongs to the C/M/P thioester hydrolase family.</text>
</comment>
<feature type="domain" description="Acyl-CoA thioesterase-like C-terminal" evidence="4">
    <location>
        <begin position="131"/>
        <end position="269"/>
    </location>
</feature>
<dbReference type="SUPFAM" id="SSF54637">
    <property type="entry name" value="Thioesterase/thiol ester dehydrase-isomerase"/>
    <property type="match status" value="2"/>
</dbReference>
<evidence type="ECO:0000313" key="5">
    <source>
        <dbReference type="EMBL" id="TFH68455.1"/>
    </source>
</evidence>
<feature type="domain" description="Acyl-CoA thioesterase-like N-terminal HotDog" evidence="3">
    <location>
        <begin position="27"/>
        <end position="109"/>
    </location>
</feature>
<evidence type="ECO:0000259" key="3">
    <source>
        <dbReference type="Pfam" id="PF13622"/>
    </source>
</evidence>
<dbReference type="PANTHER" id="PTHR11066:SF34">
    <property type="entry name" value="ACYL-COENZYME A THIOESTERASE 8"/>
    <property type="match status" value="1"/>
</dbReference>
<dbReference type="GO" id="GO:0005829">
    <property type="term" value="C:cytosol"/>
    <property type="evidence" value="ECO:0007669"/>
    <property type="project" value="TreeGrafter"/>
</dbReference>
<dbReference type="InterPro" id="IPR029069">
    <property type="entry name" value="HotDog_dom_sf"/>
</dbReference>
<dbReference type="Pfam" id="PF13622">
    <property type="entry name" value="4HBT_3"/>
    <property type="match status" value="1"/>
</dbReference>
<dbReference type="Pfam" id="PF20789">
    <property type="entry name" value="4HBT_3C"/>
    <property type="match status" value="1"/>
</dbReference>
<protein>
    <submittedName>
        <fullName evidence="5">Thioesterase family protein</fullName>
    </submittedName>
</protein>
<dbReference type="GO" id="GO:0047617">
    <property type="term" value="F:fatty acyl-CoA hydrolase activity"/>
    <property type="evidence" value="ECO:0007669"/>
    <property type="project" value="InterPro"/>
</dbReference>
<accession>A0A4Y8UI15</accession>
<sequence>MATSLSTILNAMRSGECAGHWVSEFYPDWSQGRTSFGGLTAAQAIHALRQSCEPVRPLRSLMVNFISAAGAGDIDVHCEELHRGNSATWAEARVSQAGKLVATAMACFGESRQSSISVAAATRPACPSAEQIPDLMRRDNPMLPAFTHNYQMRFAIGGAPASAAPGSELGAWTRYRDSDEAIGEAQLIAMLDLPPPAVMQMFQQPKPVSSLSWHIEFLDHLQAADSPDYQGWWFMHARAKSCADGYSQEHTTLYTPSGRALAMSQQTVAIYA</sequence>
<dbReference type="PANTHER" id="PTHR11066">
    <property type="entry name" value="ACYL-COA THIOESTERASE"/>
    <property type="match status" value="1"/>
</dbReference>
<dbReference type="OrthoDB" id="7059210at2"/>
<dbReference type="Proteomes" id="UP000298133">
    <property type="component" value="Unassembled WGS sequence"/>
</dbReference>
<keyword evidence="2" id="KW-0378">Hydrolase</keyword>
<evidence type="ECO:0000313" key="6">
    <source>
        <dbReference type="Proteomes" id="UP000298133"/>
    </source>
</evidence>
<dbReference type="Gene3D" id="2.40.160.210">
    <property type="entry name" value="Acyl-CoA thioesterase, double hotdog domain"/>
    <property type="match status" value="1"/>
</dbReference>